<gene>
    <name evidence="3" type="ORF">C6Y28_08330</name>
    <name evidence="4" type="ORF">HG933_05235</name>
</gene>
<sequence>MKAKELRVIDSHFHFCDYIGFNQIAIAAGYTNTEECLHKAFQDNNIVHGVVMGNKTLDPAGHHYPDYMSYCIGLDSNVFYDNMDLMVEQVEENLKRKQCCGIKLYPGYNHVYVYDELYDPIYELARKYNKPVAIHTGLTATANALLKYSHPMTLDEAAVKYPDVQFVMCHIGNPFLQDAIAVLEKNHNVAVDLSGLLEGKIPDMVTFLRDKQGYISMLRDWLNYLGSYDRVMFGTDWPLANFADYITFVKDFIPETYWDDVFFNNANRIYQLGL</sequence>
<dbReference type="Proteomes" id="UP000238358">
    <property type="component" value="Chromosome"/>
</dbReference>
<accession>A0A1M6N5B7</accession>
<dbReference type="GO" id="GO:0016787">
    <property type="term" value="F:hydrolase activity"/>
    <property type="evidence" value="ECO:0007669"/>
    <property type="project" value="UniProtKB-KW"/>
</dbReference>
<dbReference type="Gene3D" id="3.20.20.140">
    <property type="entry name" value="Metal-dependent hydrolases"/>
    <property type="match status" value="1"/>
</dbReference>
<dbReference type="EMBL" id="JABBJH010000005">
    <property type="protein sequence ID" value="NMK38781.1"/>
    <property type="molecule type" value="Genomic_DNA"/>
</dbReference>
<keyword evidence="1" id="KW-0456">Lyase</keyword>
<protein>
    <submittedName>
        <fullName evidence="3 4">Amidohydrolase</fullName>
    </submittedName>
</protein>
<evidence type="ECO:0000259" key="2">
    <source>
        <dbReference type="Pfam" id="PF04909"/>
    </source>
</evidence>
<proteinExistence type="predicted"/>
<dbReference type="CDD" id="cd01292">
    <property type="entry name" value="metallo-dependent_hydrolases"/>
    <property type="match status" value="1"/>
</dbReference>
<dbReference type="PANTHER" id="PTHR21240:SF19">
    <property type="entry name" value="CATALYTIC_ HYDROLASE"/>
    <property type="match status" value="1"/>
</dbReference>
<name>A0A1M6N5B7_MEGEL</name>
<keyword evidence="4" id="KW-0378">Hydrolase</keyword>
<evidence type="ECO:0000313" key="4">
    <source>
        <dbReference type="EMBL" id="NMK38781.1"/>
    </source>
</evidence>
<evidence type="ECO:0000313" key="3">
    <source>
        <dbReference type="EMBL" id="AVO27610.1"/>
    </source>
</evidence>
<dbReference type="GeneID" id="97492112"/>
<evidence type="ECO:0000313" key="6">
    <source>
        <dbReference type="Proteomes" id="UP000536773"/>
    </source>
</evidence>
<dbReference type="OrthoDB" id="9771932at2"/>
<reference evidence="4 6" key="2">
    <citation type="submission" date="2020-04" db="EMBL/GenBank/DDBJ databases">
        <authorList>
            <person name="Hitch T.C.A."/>
            <person name="Wylensek D."/>
            <person name="Clavel T."/>
        </authorList>
    </citation>
    <scope>NUCLEOTIDE SEQUENCE [LARGE SCALE GENOMIC DNA]</scope>
    <source>
        <strain evidence="4 6">WCA-386-APC-2A</strain>
    </source>
</reference>
<dbReference type="EMBL" id="CP027569">
    <property type="protein sequence ID" value="AVO27610.1"/>
    <property type="molecule type" value="Genomic_DNA"/>
</dbReference>
<dbReference type="InterPro" id="IPR032465">
    <property type="entry name" value="ACMSD"/>
</dbReference>
<dbReference type="AlphaFoldDB" id="A0A1M6N5B7"/>
<dbReference type="Proteomes" id="UP000536773">
    <property type="component" value="Unassembled WGS sequence"/>
</dbReference>
<dbReference type="PANTHER" id="PTHR21240">
    <property type="entry name" value="2-AMINO-3-CARBOXYLMUCONATE-6-SEMIALDEHYDE DECARBOXYLASE"/>
    <property type="match status" value="1"/>
</dbReference>
<dbReference type="InterPro" id="IPR032466">
    <property type="entry name" value="Metal_Hydrolase"/>
</dbReference>
<dbReference type="GO" id="GO:0016831">
    <property type="term" value="F:carboxy-lyase activity"/>
    <property type="evidence" value="ECO:0007669"/>
    <property type="project" value="InterPro"/>
</dbReference>
<evidence type="ECO:0000313" key="5">
    <source>
        <dbReference type="Proteomes" id="UP000238358"/>
    </source>
</evidence>
<dbReference type="SUPFAM" id="SSF51556">
    <property type="entry name" value="Metallo-dependent hydrolases"/>
    <property type="match status" value="1"/>
</dbReference>
<dbReference type="RefSeq" id="WP_014016107.1">
    <property type="nucleotide sequence ID" value="NZ_AP031433.1"/>
</dbReference>
<evidence type="ECO:0000256" key="1">
    <source>
        <dbReference type="ARBA" id="ARBA00023239"/>
    </source>
</evidence>
<feature type="domain" description="Amidohydrolase-related" evidence="2">
    <location>
        <begin position="83"/>
        <end position="272"/>
    </location>
</feature>
<reference evidence="3 5" key="1">
    <citation type="journal article" date="2018" name="Genome Announc.">
        <title>Complete genomes of two Megasphaera elsdenii strains, NCIMB 702410 and ATCC 25940.</title>
        <authorList>
            <person name="Hatmaker E.A."/>
            <person name="O'Dell K."/>
            <person name="Riley L.A."/>
            <person name="Klingeman D.M."/>
            <person name="Guss A.M."/>
        </authorList>
    </citation>
    <scope>NUCLEOTIDE SEQUENCE [LARGE SCALE GENOMIC DNA]</scope>
    <source>
        <strain evidence="3 5">NCIMB702410</strain>
    </source>
</reference>
<organism evidence="4 6">
    <name type="scientific">Megasphaera elsdenii</name>
    <dbReference type="NCBI Taxonomy" id="907"/>
    <lineage>
        <taxon>Bacteria</taxon>
        <taxon>Bacillati</taxon>
        <taxon>Bacillota</taxon>
        <taxon>Negativicutes</taxon>
        <taxon>Veillonellales</taxon>
        <taxon>Veillonellaceae</taxon>
        <taxon>Megasphaera</taxon>
    </lineage>
</organism>
<dbReference type="InterPro" id="IPR006680">
    <property type="entry name" value="Amidohydro-rel"/>
</dbReference>
<dbReference type="Pfam" id="PF04909">
    <property type="entry name" value="Amidohydro_2"/>
    <property type="match status" value="1"/>
</dbReference>